<keyword evidence="3" id="KW-0813">Transport</keyword>
<dbReference type="InterPro" id="IPR020846">
    <property type="entry name" value="MFS_dom"/>
</dbReference>
<evidence type="ECO:0000313" key="10">
    <source>
        <dbReference type="Proteomes" id="UP000285523"/>
    </source>
</evidence>
<feature type="transmembrane region" description="Helical" evidence="7">
    <location>
        <begin position="364"/>
        <end position="386"/>
    </location>
</feature>
<dbReference type="InterPro" id="IPR036259">
    <property type="entry name" value="MFS_trans_sf"/>
</dbReference>
<dbReference type="GO" id="GO:0016020">
    <property type="term" value="C:membrane"/>
    <property type="evidence" value="ECO:0007669"/>
    <property type="project" value="UniProtKB-SubCell"/>
</dbReference>
<gene>
    <name evidence="9" type="ORF">D4Q52_20710</name>
</gene>
<accession>A0A418V0V0</accession>
<dbReference type="CDD" id="cd17316">
    <property type="entry name" value="MFS_SV2_like"/>
    <property type="match status" value="1"/>
</dbReference>
<feature type="transmembrane region" description="Helical" evidence="7">
    <location>
        <begin position="75"/>
        <end position="94"/>
    </location>
</feature>
<dbReference type="InterPro" id="IPR005828">
    <property type="entry name" value="MFS_sugar_transport-like"/>
</dbReference>
<comment type="similarity">
    <text evidence="2">Belongs to the major facilitator superfamily. Sugar transporter (TC 2.A.1.1) family.</text>
</comment>
<feature type="domain" description="Major facilitator superfamily (MFS) profile" evidence="8">
    <location>
        <begin position="37"/>
        <end position="455"/>
    </location>
</feature>
<evidence type="ECO:0000256" key="5">
    <source>
        <dbReference type="ARBA" id="ARBA00022989"/>
    </source>
</evidence>
<evidence type="ECO:0000256" key="1">
    <source>
        <dbReference type="ARBA" id="ARBA00004141"/>
    </source>
</evidence>
<evidence type="ECO:0000259" key="8">
    <source>
        <dbReference type="PROSITE" id="PS50850"/>
    </source>
</evidence>
<dbReference type="PANTHER" id="PTHR23511">
    <property type="entry name" value="SYNAPTIC VESICLE GLYCOPROTEIN 2"/>
    <property type="match status" value="1"/>
</dbReference>
<feature type="transmembrane region" description="Helical" evidence="7">
    <location>
        <begin position="161"/>
        <end position="183"/>
    </location>
</feature>
<dbReference type="Pfam" id="PF00083">
    <property type="entry name" value="Sugar_tr"/>
    <property type="match status" value="1"/>
</dbReference>
<proteinExistence type="inferred from homology"/>
<feature type="transmembrane region" description="Helical" evidence="7">
    <location>
        <begin position="432"/>
        <end position="452"/>
    </location>
</feature>
<dbReference type="GO" id="GO:0022857">
    <property type="term" value="F:transmembrane transporter activity"/>
    <property type="evidence" value="ECO:0007669"/>
    <property type="project" value="InterPro"/>
</dbReference>
<comment type="subcellular location">
    <subcellularLocation>
        <location evidence="1">Membrane</location>
        <topology evidence="1">Multi-pass membrane protein</topology>
    </subcellularLocation>
</comment>
<dbReference type="Gene3D" id="1.20.1250.20">
    <property type="entry name" value="MFS general substrate transporter like domains"/>
    <property type="match status" value="1"/>
</dbReference>
<protein>
    <submittedName>
        <fullName evidence="9">MFS transporter</fullName>
    </submittedName>
</protein>
<evidence type="ECO:0000256" key="4">
    <source>
        <dbReference type="ARBA" id="ARBA00022692"/>
    </source>
</evidence>
<reference evidence="9 10" key="1">
    <citation type="submission" date="2018-09" db="EMBL/GenBank/DDBJ databases">
        <title>Draft genome sequence of Rhodopseudomonas palustris 2.1.18.</title>
        <authorList>
            <person name="Robertson S.L."/>
            <person name="Meyer T.E."/>
            <person name="Kyndt J.A."/>
        </authorList>
    </citation>
    <scope>NUCLEOTIDE SEQUENCE [LARGE SCALE GENOMIC DNA]</scope>
    <source>
        <strain evidence="9 10">2.1.18</strain>
    </source>
</reference>
<dbReference type="OrthoDB" id="9784658at2"/>
<feature type="transmembrane region" description="Helical" evidence="7">
    <location>
        <begin position="339"/>
        <end position="358"/>
    </location>
</feature>
<dbReference type="SUPFAM" id="SSF103473">
    <property type="entry name" value="MFS general substrate transporter"/>
    <property type="match status" value="1"/>
</dbReference>
<keyword evidence="4 7" id="KW-0812">Transmembrane</keyword>
<dbReference type="AlphaFoldDB" id="A0A418V0V0"/>
<dbReference type="Proteomes" id="UP000285523">
    <property type="component" value="Unassembled WGS sequence"/>
</dbReference>
<feature type="transmembrane region" description="Helical" evidence="7">
    <location>
        <begin position="103"/>
        <end position="122"/>
    </location>
</feature>
<evidence type="ECO:0000256" key="3">
    <source>
        <dbReference type="ARBA" id="ARBA00022448"/>
    </source>
</evidence>
<comment type="caution">
    <text evidence="9">The sequence shown here is derived from an EMBL/GenBank/DDBJ whole genome shotgun (WGS) entry which is preliminary data.</text>
</comment>
<organism evidence="9 10">
    <name type="scientific">Rhodopseudomonas palustris</name>
    <dbReference type="NCBI Taxonomy" id="1076"/>
    <lineage>
        <taxon>Bacteria</taxon>
        <taxon>Pseudomonadati</taxon>
        <taxon>Pseudomonadota</taxon>
        <taxon>Alphaproteobacteria</taxon>
        <taxon>Hyphomicrobiales</taxon>
        <taxon>Nitrobacteraceae</taxon>
        <taxon>Rhodopseudomonas</taxon>
    </lineage>
</organism>
<name>A0A418V0V0_RHOPL</name>
<feature type="transmembrane region" description="Helical" evidence="7">
    <location>
        <begin position="311"/>
        <end position="332"/>
    </location>
</feature>
<dbReference type="PANTHER" id="PTHR23511:SF34">
    <property type="entry name" value="SYNAPTIC VESICLE GLYCOPROTEIN 2"/>
    <property type="match status" value="1"/>
</dbReference>
<evidence type="ECO:0000256" key="6">
    <source>
        <dbReference type="ARBA" id="ARBA00023136"/>
    </source>
</evidence>
<sequence>MYEMSAPNGSVMTSPISAADIAARVDRLPITRWHLKIRSILGMATFFDGFDAIAIAFVIPALIQEWHLKPAEIGFLLSSGFAGQLIGAPLFGYLAERYGRIRVLNWTILILSVFGLACSFAWSVWSLALFRFLQGWGIGGEIPVAATYVSEIAKSSQRGRFLSLYQLMLPVGFLAASVTSIFVVPHLGWQWMFVIGAVPALLTIILRRLVPESPRWLARNGQTIAADRILSKIETVVQTQSGKPLPAPEQVTASQASTQGRFSHLFHPLYLKRTLLVWVLWFCSSMILYGLMTWLPTIFRTRYHMSTSEALTYSVAGNLVLLISGLICAIVLDRIARRTFFVGAFVLASLPLIVLHFVTKDASAITMMSLAALASMMVSFANLGVWTYTPELYPTGVRSIGVGTASAFARVASIVGPNVVGLFMAYADLSAVFLMFAVVGLVGALTVGLLGVETRGRLLEDVSPEIDQTMDGVRSVSGLVQTK</sequence>
<feature type="transmembrane region" description="Helical" evidence="7">
    <location>
        <begin position="275"/>
        <end position="299"/>
    </location>
</feature>
<feature type="transmembrane region" description="Helical" evidence="7">
    <location>
        <begin position="128"/>
        <end position="149"/>
    </location>
</feature>
<dbReference type="PROSITE" id="PS50850">
    <property type="entry name" value="MFS"/>
    <property type="match status" value="1"/>
</dbReference>
<keyword evidence="6 7" id="KW-0472">Membrane</keyword>
<evidence type="ECO:0000256" key="7">
    <source>
        <dbReference type="SAM" id="Phobius"/>
    </source>
</evidence>
<evidence type="ECO:0000256" key="2">
    <source>
        <dbReference type="ARBA" id="ARBA00010992"/>
    </source>
</evidence>
<keyword evidence="5 7" id="KW-1133">Transmembrane helix</keyword>
<feature type="transmembrane region" description="Helical" evidence="7">
    <location>
        <begin position="407"/>
        <end position="426"/>
    </location>
</feature>
<dbReference type="EMBL" id="QYYD01000024">
    <property type="protein sequence ID" value="RJF69406.1"/>
    <property type="molecule type" value="Genomic_DNA"/>
</dbReference>
<feature type="transmembrane region" description="Helical" evidence="7">
    <location>
        <begin position="40"/>
        <end position="63"/>
    </location>
</feature>
<evidence type="ECO:0000313" key="9">
    <source>
        <dbReference type="EMBL" id="RJF69406.1"/>
    </source>
</evidence>
<feature type="transmembrane region" description="Helical" evidence="7">
    <location>
        <begin position="189"/>
        <end position="210"/>
    </location>
</feature>